<comment type="similarity">
    <text evidence="2">Belongs to the glycosyl hydrolase 3 family.</text>
</comment>
<reference evidence="8 9" key="1">
    <citation type="submission" date="2020-07" db="EMBL/GenBank/DDBJ databases">
        <title>Sequencing the genomes of 1000 actinobacteria strains.</title>
        <authorList>
            <person name="Klenk H.-P."/>
        </authorList>
    </citation>
    <scope>NUCLEOTIDE SEQUENCE [LARGE SCALE GENOMIC DNA]</scope>
    <source>
        <strain evidence="8 9">DSM 23819</strain>
    </source>
</reference>
<dbReference type="GO" id="GO:0004563">
    <property type="term" value="F:beta-N-acetylhexosaminidase activity"/>
    <property type="evidence" value="ECO:0007669"/>
    <property type="project" value="UniProtKB-EC"/>
</dbReference>
<keyword evidence="9" id="KW-1185">Reference proteome</keyword>
<keyword evidence="5 8" id="KW-0326">Glycosidase</keyword>
<dbReference type="Proteomes" id="UP000540656">
    <property type="component" value="Unassembled WGS sequence"/>
</dbReference>
<gene>
    <name evidence="8" type="ORF">BJ980_003054</name>
</gene>
<dbReference type="GO" id="GO:0005975">
    <property type="term" value="P:carbohydrate metabolic process"/>
    <property type="evidence" value="ECO:0007669"/>
    <property type="project" value="InterPro"/>
</dbReference>
<evidence type="ECO:0000256" key="5">
    <source>
        <dbReference type="ARBA" id="ARBA00023295"/>
    </source>
</evidence>
<dbReference type="PANTHER" id="PTHR30480">
    <property type="entry name" value="BETA-HEXOSAMINIDASE-RELATED"/>
    <property type="match status" value="1"/>
</dbReference>
<dbReference type="InterPro" id="IPR017853">
    <property type="entry name" value="GH"/>
</dbReference>
<sequence length="540" mass="54402">MSTVSSSLLRRSVVGALGLALVATGCSGDPSPTEPADSGSADSSDVRVGDTPTIAPGPAASLNPGPEARSKARAMVAKLGLAELAGQVIVARYGGTGSPSELVSSLHLGGVIVFDDNVQSTDQIAAVNRDLRTSVDRPLMIGVDQEGGVVERVKRGATRFPAFMSAGAADRPALTRAAARGSARELAGLGFTTVFAPSADVTTGADDPTIGSRSAGSDPRLVATHVIAAADGISSAGVMPVLKHFPGHGSVPADSHEELPVQVRSRAALTNTDLVPFQDAVDIRVPAIMVGHIDVRAVDPGTPSSLSKKVITGLLRHQMGFDGLVITDALDMAAVQEEYGAAKAAVRSLQAGADVLLMPADVRAARDGIVAAVKSGELKRSRLEEAATRALAHLIHQAAQRSQPADAGSQAKSSQALSAAAVTVVAGPCSGNLVPEGIHVTGSPDRVTRLQSAARAAGVPLGRGKRVALVGFGADVPAGADIVVATDSPYVLGRSSAPVRIATYGDTPGAMKALVGVLTGKATAPGKLPVAVSGVARTGC</sequence>
<protein>
    <recommendedName>
        <fullName evidence="3">beta-N-acetylhexosaminidase</fullName>
        <ecNumber evidence="3">3.2.1.52</ecNumber>
    </recommendedName>
</protein>
<dbReference type="InterPro" id="IPR019800">
    <property type="entry name" value="Glyco_hydro_3_AS"/>
</dbReference>
<proteinExistence type="inferred from homology"/>
<feature type="domain" description="Glycoside hydrolase family 3 N-terminal" evidence="7">
    <location>
        <begin position="100"/>
        <end position="390"/>
    </location>
</feature>
<dbReference type="SUPFAM" id="SSF51445">
    <property type="entry name" value="(Trans)glycosidases"/>
    <property type="match status" value="1"/>
</dbReference>
<feature type="region of interest" description="Disordered" evidence="6">
    <location>
        <begin position="27"/>
        <end position="67"/>
    </location>
</feature>
<evidence type="ECO:0000259" key="7">
    <source>
        <dbReference type="Pfam" id="PF00933"/>
    </source>
</evidence>
<dbReference type="EC" id="3.2.1.52" evidence="3"/>
<dbReference type="PROSITE" id="PS00775">
    <property type="entry name" value="GLYCOSYL_HYDROL_F3"/>
    <property type="match status" value="1"/>
</dbReference>
<dbReference type="InterPro" id="IPR036962">
    <property type="entry name" value="Glyco_hydro_3_N_sf"/>
</dbReference>
<organism evidence="8 9">
    <name type="scientific">Nocardioides daedukensis</name>
    <dbReference type="NCBI Taxonomy" id="634462"/>
    <lineage>
        <taxon>Bacteria</taxon>
        <taxon>Bacillati</taxon>
        <taxon>Actinomycetota</taxon>
        <taxon>Actinomycetes</taxon>
        <taxon>Propionibacteriales</taxon>
        <taxon>Nocardioidaceae</taxon>
        <taxon>Nocardioides</taxon>
    </lineage>
</organism>
<name>A0A7Y9URT6_9ACTN</name>
<dbReference type="EMBL" id="JACCAA010000001">
    <property type="protein sequence ID" value="NYG60131.1"/>
    <property type="molecule type" value="Genomic_DNA"/>
</dbReference>
<evidence type="ECO:0000256" key="6">
    <source>
        <dbReference type="SAM" id="MobiDB-lite"/>
    </source>
</evidence>
<dbReference type="GO" id="GO:0009254">
    <property type="term" value="P:peptidoglycan turnover"/>
    <property type="evidence" value="ECO:0007669"/>
    <property type="project" value="TreeGrafter"/>
</dbReference>
<keyword evidence="4 8" id="KW-0378">Hydrolase</keyword>
<dbReference type="AlphaFoldDB" id="A0A7Y9URT6"/>
<dbReference type="PANTHER" id="PTHR30480:SF13">
    <property type="entry name" value="BETA-HEXOSAMINIDASE"/>
    <property type="match status" value="1"/>
</dbReference>
<dbReference type="Pfam" id="PF00933">
    <property type="entry name" value="Glyco_hydro_3"/>
    <property type="match status" value="1"/>
</dbReference>
<evidence type="ECO:0000256" key="2">
    <source>
        <dbReference type="ARBA" id="ARBA00005336"/>
    </source>
</evidence>
<evidence type="ECO:0000313" key="9">
    <source>
        <dbReference type="Proteomes" id="UP000540656"/>
    </source>
</evidence>
<comment type="catalytic activity">
    <reaction evidence="1">
        <text>Hydrolysis of terminal non-reducing N-acetyl-D-hexosamine residues in N-acetyl-beta-D-hexosaminides.</text>
        <dbReference type="EC" id="3.2.1.52"/>
    </reaction>
</comment>
<evidence type="ECO:0000313" key="8">
    <source>
        <dbReference type="EMBL" id="NYG60131.1"/>
    </source>
</evidence>
<evidence type="ECO:0000256" key="1">
    <source>
        <dbReference type="ARBA" id="ARBA00001231"/>
    </source>
</evidence>
<accession>A0A7Y9URT6</accession>
<evidence type="ECO:0000256" key="4">
    <source>
        <dbReference type="ARBA" id="ARBA00022801"/>
    </source>
</evidence>
<dbReference type="Gene3D" id="3.20.20.300">
    <property type="entry name" value="Glycoside hydrolase, family 3, N-terminal domain"/>
    <property type="match status" value="1"/>
</dbReference>
<dbReference type="InterPro" id="IPR050226">
    <property type="entry name" value="NagZ_Beta-hexosaminidase"/>
</dbReference>
<comment type="caution">
    <text evidence="8">The sequence shown here is derived from an EMBL/GenBank/DDBJ whole genome shotgun (WGS) entry which is preliminary data.</text>
</comment>
<dbReference type="InterPro" id="IPR001764">
    <property type="entry name" value="Glyco_hydro_3_N"/>
</dbReference>
<evidence type="ECO:0000256" key="3">
    <source>
        <dbReference type="ARBA" id="ARBA00012663"/>
    </source>
</evidence>